<dbReference type="PANTHER" id="PTHR39173:SF1">
    <property type="entry name" value="ACETYLTRANSFERASE"/>
    <property type="match status" value="1"/>
</dbReference>
<dbReference type="SUPFAM" id="SSF55729">
    <property type="entry name" value="Acyl-CoA N-acyltransferases (Nat)"/>
    <property type="match status" value="1"/>
</dbReference>
<dbReference type="Gene3D" id="3.40.630.30">
    <property type="match status" value="1"/>
</dbReference>
<keyword evidence="3" id="KW-1185">Reference proteome</keyword>
<organism evidence="2 3">
    <name type="scientific">Anaerorhabdus furcosa</name>
    <dbReference type="NCBI Taxonomy" id="118967"/>
    <lineage>
        <taxon>Bacteria</taxon>
        <taxon>Bacillati</taxon>
        <taxon>Bacillota</taxon>
        <taxon>Erysipelotrichia</taxon>
        <taxon>Erysipelotrichales</taxon>
        <taxon>Erysipelotrichaceae</taxon>
        <taxon>Anaerorhabdus</taxon>
    </lineage>
</organism>
<evidence type="ECO:0000259" key="1">
    <source>
        <dbReference type="Pfam" id="PF13302"/>
    </source>
</evidence>
<sequence>MFWPFQKPKYTDGEIDLVETYQLKGSKENNFIPSICYDIRLHESNKKVGRCDLRIGMDRELYLVGNIGYSVAKEFRGHNYAYKACKILFQLAKDKYLMDQLIITCNPDNIASKKTCEKLDGNLVEIVDVPLGHWLRNQGDLEKCVYLYYL</sequence>
<dbReference type="PANTHER" id="PTHR39173">
    <property type="entry name" value="ACETYLTRANSFERASE"/>
    <property type="match status" value="1"/>
</dbReference>
<keyword evidence="2" id="KW-0808">Transferase</keyword>
<evidence type="ECO:0000313" key="3">
    <source>
        <dbReference type="Proteomes" id="UP000243297"/>
    </source>
</evidence>
<feature type="domain" description="N-acetyltransferase" evidence="1">
    <location>
        <begin position="33"/>
        <end position="120"/>
    </location>
</feature>
<dbReference type="InterPro" id="IPR000182">
    <property type="entry name" value="GNAT_dom"/>
</dbReference>
<proteinExistence type="predicted"/>
<dbReference type="Proteomes" id="UP000243297">
    <property type="component" value="Unassembled WGS sequence"/>
</dbReference>
<evidence type="ECO:0000313" key="2">
    <source>
        <dbReference type="EMBL" id="SJZ56212.1"/>
    </source>
</evidence>
<dbReference type="OrthoDB" id="9788916at2"/>
<dbReference type="Pfam" id="PF13302">
    <property type="entry name" value="Acetyltransf_3"/>
    <property type="match status" value="1"/>
</dbReference>
<reference evidence="3" key="1">
    <citation type="submission" date="2017-02" db="EMBL/GenBank/DDBJ databases">
        <authorList>
            <person name="Varghese N."/>
            <person name="Submissions S."/>
        </authorList>
    </citation>
    <scope>NUCLEOTIDE SEQUENCE [LARGE SCALE GENOMIC DNA]</scope>
    <source>
        <strain evidence="3">ATCC 25662</strain>
    </source>
</reference>
<name>A0A1T4LNB6_9FIRM</name>
<dbReference type="EMBL" id="FUWY01000002">
    <property type="protein sequence ID" value="SJZ56212.1"/>
    <property type="molecule type" value="Genomic_DNA"/>
</dbReference>
<accession>A0A1T4LNB6</accession>
<protein>
    <submittedName>
        <fullName evidence="2">Acetyltransferase (GNAT) domain-containing protein</fullName>
    </submittedName>
</protein>
<dbReference type="RefSeq" id="WP_078711404.1">
    <property type="nucleotide sequence ID" value="NZ_FUWY01000002.1"/>
</dbReference>
<dbReference type="STRING" id="118967.SAMN02745191_0980"/>
<dbReference type="InterPro" id="IPR016181">
    <property type="entry name" value="Acyl_CoA_acyltransferase"/>
</dbReference>
<dbReference type="GO" id="GO:0016747">
    <property type="term" value="F:acyltransferase activity, transferring groups other than amino-acyl groups"/>
    <property type="evidence" value="ECO:0007669"/>
    <property type="project" value="InterPro"/>
</dbReference>
<gene>
    <name evidence="2" type="ORF">SAMN02745191_0980</name>
</gene>
<dbReference type="AlphaFoldDB" id="A0A1T4LNB6"/>